<feature type="chain" id="PRO_5012029266" evidence="1">
    <location>
        <begin position="20"/>
        <end position="90"/>
    </location>
</feature>
<evidence type="ECO:0000313" key="2">
    <source>
        <dbReference type="EMBL" id="OON18482.1"/>
    </source>
</evidence>
<proteinExistence type="predicted"/>
<sequence length="90" mass="10450">MRHVWTVFFSVLTFSLVFSNGMRMDKSQENLWGDFAGVLGRLARLREAQRQEQYNNLIQNLNEDGLGENALKLATIVLLRLNDRFEQTFG</sequence>
<dbReference type="Proteomes" id="UP000243686">
    <property type="component" value="Unassembled WGS sequence"/>
</dbReference>
<dbReference type="EMBL" id="KV894128">
    <property type="protein sequence ID" value="OON18482.1"/>
    <property type="molecule type" value="Genomic_DNA"/>
</dbReference>
<keyword evidence="3" id="KW-1185">Reference proteome</keyword>
<evidence type="ECO:0000313" key="3">
    <source>
        <dbReference type="Proteomes" id="UP000243686"/>
    </source>
</evidence>
<feature type="signal peptide" evidence="1">
    <location>
        <begin position="1"/>
        <end position="19"/>
    </location>
</feature>
<evidence type="ECO:0000256" key="1">
    <source>
        <dbReference type="SAM" id="SignalP"/>
    </source>
</evidence>
<keyword evidence="1" id="KW-0732">Signal</keyword>
<organism evidence="2 3">
    <name type="scientific">Opisthorchis viverrini</name>
    <name type="common">Southeast Asian liver fluke</name>
    <dbReference type="NCBI Taxonomy" id="6198"/>
    <lineage>
        <taxon>Eukaryota</taxon>
        <taxon>Metazoa</taxon>
        <taxon>Spiralia</taxon>
        <taxon>Lophotrochozoa</taxon>
        <taxon>Platyhelminthes</taxon>
        <taxon>Trematoda</taxon>
        <taxon>Digenea</taxon>
        <taxon>Opisthorchiida</taxon>
        <taxon>Opisthorchiata</taxon>
        <taxon>Opisthorchiidae</taxon>
        <taxon>Opisthorchis</taxon>
    </lineage>
</organism>
<protein>
    <submittedName>
        <fullName evidence="2">Uncharacterized protein</fullName>
    </submittedName>
</protein>
<gene>
    <name evidence="2" type="ORF">X801_05663</name>
</gene>
<dbReference type="AlphaFoldDB" id="A0A1S8WVE1"/>
<name>A0A1S8WVE1_OPIVI</name>
<reference evidence="2 3" key="1">
    <citation type="submission" date="2015-03" db="EMBL/GenBank/DDBJ databases">
        <title>Draft genome of the nematode, Opisthorchis viverrini.</title>
        <authorList>
            <person name="Mitreva M."/>
        </authorList>
    </citation>
    <scope>NUCLEOTIDE SEQUENCE [LARGE SCALE GENOMIC DNA]</scope>
    <source>
        <strain evidence="2">Khon Kaen</strain>
    </source>
</reference>
<accession>A0A1S8WVE1</accession>